<dbReference type="PANTHER" id="PTHR43818:SF11">
    <property type="entry name" value="BCDNA.GH03377"/>
    <property type="match status" value="1"/>
</dbReference>
<evidence type="ECO:0000259" key="2">
    <source>
        <dbReference type="Pfam" id="PF01408"/>
    </source>
</evidence>
<dbReference type="RefSeq" id="WP_370397073.1">
    <property type="nucleotide sequence ID" value="NZ_JALBUT010000005.1"/>
</dbReference>
<organism evidence="4 5">
    <name type="scientific">Intestinicryptomonas porci</name>
    <dbReference type="NCBI Taxonomy" id="2926320"/>
    <lineage>
        <taxon>Bacteria</taxon>
        <taxon>Pseudomonadati</taxon>
        <taxon>Verrucomicrobiota</taxon>
        <taxon>Opitutia</taxon>
        <taxon>Opitutales</taxon>
        <taxon>Intestinicryptomonaceae</taxon>
        <taxon>Intestinicryptomonas</taxon>
    </lineage>
</organism>
<dbReference type="InterPro" id="IPR036291">
    <property type="entry name" value="NAD(P)-bd_dom_sf"/>
</dbReference>
<evidence type="ECO:0000256" key="1">
    <source>
        <dbReference type="ARBA" id="ARBA00023002"/>
    </source>
</evidence>
<dbReference type="InterPro" id="IPR055170">
    <property type="entry name" value="GFO_IDH_MocA-like_dom"/>
</dbReference>
<keyword evidence="1" id="KW-0560">Oxidoreductase</keyword>
<protein>
    <submittedName>
        <fullName evidence="4">Gfo/Idh/MocA family oxidoreductase</fullName>
    </submittedName>
</protein>
<reference evidence="4 5" key="1">
    <citation type="submission" date="2022-03" db="EMBL/GenBank/DDBJ databases">
        <title>Novel taxa within the pig intestine.</title>
        <authorList>
            <person name="Wylensek D."/>
            <person name="Bishof K."/>
            <person name="Afrizal A."/>
            <person name="Clavel T."/>
        </authorList>
    </citation>
    <scope>NUCLEOTIDE SEQUENCE [LARGE SCALE GENOMIC DNA]</scope>
    <source>
        <strain evidence="4 5">CLA-KB-P66</strain>
    </source>
</reference>
<comment type="caution">
    <text evidence="4">The sequence shown here is derived from an EMBL/GenBank/DDBJ whole genome shotgun (WGS) entry which is preliminary data.</text>
</comment>
<dbReference type="SUPFAM" id="SSF51735">
    <property type="entry name" value="NAD(P)-binding Rossmann-fold domains"/>
    <property type="match status" value="1"/>
</dbReference>
<evidence type="ECO:0000313" key="5">
    <source>
        <dbReference type="Proteomes" id="UP001275932"/>
    </source>
</evidence>
<dbReference type="InterPro" id="IPR050463">
    <property type="entry name" value="Gfo/Idh/MocA_oxidrdct_glycsds"/>
</dbReference>
<dbReference type="Pfam" id="PF01408">
    <property type="entry name" value="GFO_IDH_MocA"/>
    <property type="match status" value="1"/>
</dbReference>
<evidence type="ECO:0000313" key="4">
    <source>
        <dbReference type="EMBL" id="MDX8415627.1"/>
    </source>
</evidence>
<dbReference type="PANTHER" id="PTHR43818">
    <property type="entry name" value="BCDNA.GH03377"/>
    <property type="match status" value="1"/>
</dbReference>
<name>A0ABU4WGE2_9BACT</name>
<gene>
    <name evidence="4" type="ORF">MOX91_05465</name>
</gene>
<dbReference type="Gene3D" id="3.40.50.720">
    <property type="entry name" value="NAD(P)-binding Rossmann-like Domain"/>
    <property type="match status" value="1"/>
</dbReference>
<proteinExistence type="predicted"/>
<feature type="domain" description="Gfo/Idh/MocA-like oxidoreductase N-terminal" evidence="2">
    <location>
        <begin position="48"/>
        <end position="143"/>
    </location>
</feature>
<dbReference type="Pfam" id="PF22725">
    <property type="entry name" value="GFO_IDH_MocA_C3"/>
    <property type="match status" value="1"/>
</dbReference>
<sequence length="364" mass="40554">MQKHATGYDYVPDGGSRKVVKDGELKFAAAGLDHGHIYAMTQGMLSTGAECKYVWDFDKNKIAEFQKRFSFIKAASSLEEILSDPEIKLVANAGIPAKRFDMGKKVLSAGKDFFVDKPPFTTLAQLEEAESLAKETGKKYMPYFAERVHNEAAEKANELVKSGAIGKVLQVLILAPHRLSKNARPEWFFKKDLYGGILCDIGSHQFEQFLEFTGCDEAEILSARAENMANPEYPELQDFGEALVKTKNGASCYCRVDWFTPDGLPVWGDGRTFILGTKGYIEIRKYIDYSKEGNPPQTLYCADSLGVRRIDCRGLGFPFFANFALDILNRTENAMAQSHAFAAARLCLNAQLKADQNFNTKNPS</sequence>
<dbReference type="EMBL" id="JALBUT010000005">
    <property type="protein sequence ID" value="MDX8415627.1"/>
    <property type="molecule type" value="Genomic_DNA"/>
</dbReference>
<dbReference type="InterPro" id="IPR000683">
    <property type="entry name" value="Gfo/Idh/MocA-like_OxRdtase_N"/>
</dbReference>
<dbReference type="SUPFAM" id="SSF55347">
    <property type="entry name" value="Glyceraldehyde-3-phosphate dehydrogenase-like, C-terminal domain"/>
    <property type="match status" value="1"/>
</dbReference>
<accession>A0ABU4WGE2</accession>
<evidence type="ECO:0000259" key="3">
    <source>
        <dbReference type="Pfam" id="PF22725"/>
    </source>
</evidence>
<dbReference type="Gene3D" id="3.30.360.10">
    <property type="entry name" value="Dihydrodipicolinate Reductase, domain 2"/>
    <property type="match status" value="1"/>
</dbReference>
<dbReference type="Proteomes" id="UP001275932">
    <property type="component" value="Unassembled WGS sequence"/>
</dbReference>
<feature type="domain" description="GFO/IDH/MocA-like oxidoreductase" evidence="3">
    <location>
        <begin position="155"/>
        <end position="282"/>
    </location>
</feature>
<keyword evidence="5" id="KW-1185">Reference proteome</keyword>